<dbReference type="Pfam" id="PF17177">
    <property type="entry name" value="PPR_long"/>
    <property type="match status" value="1"/>
</dbReference>
<dbReference type="PANTHER" id="PTHR13547">
    <property type="match status" value="1"/>
</dbReference>
<evidence type="ECO:0000256" key="6">
    <source>
        <dbReference type="ARBA" id="ARBA00022694"/>
    </source>
</evidence>
<evidence type="ECO:0000256" key="11">
    <source>
        <dbReference type="ARBA" id="ARBA00022833"/>
    </source>
</evidence>
<proteinExistence type="inferred from homology"/>
<comment type="cofactor">
    <cofactor evidence="2">
        <name>Mg(2+)</name>
        <dbReference type="ChEBI" id="CHEBI:18420"/>
    </cofactor>
</comment>
<comment type="caution">
    <text evidence="18">The sequence shown here is derived from an EMBL/GenBank/DDBJ whole genome shotgun (WGS) entry which is preliminary data.</text>
</comment>
<evidence type="ECO:0000256" key="10">
    <source>
        <dbReference type="ARBA" id="ARBA00022801"/>
    </source>
</evidence>
<feature type="domain" description="PROP1-like PPR" evidence="17">
    <location>
        <begin position="81"/>
        <end position="235"/>
    </location>
</feature>
<dbReference type="GO" id="GO:0097745">
    <property type="term" value="P:mitochondrial tRNA 5'-end processing"/>
    <property type="evidence" value="ECO:0007669"/>
    <property type="project" value="TreeGrafter"/>
</dbReference>
<keyword evidence="8" id="KW-0479">Metal-binding</keyword>
<gene>
    <name evidence="18" type="ORF">P5673_029448</name>
</gene>
<evidence type="ECO:0000256" key="12">
    <source>
        <dbReference type="ARBA" id="ARBA00022842"/>
    </source>
</evidence>
<dbReference type="GO" id="GO:0004526">
    <property type="term" value="F:ribonuclease P activity"/>
    <property type="evidence" value="ECO:0007669"/>
    <property type="project" value="UniProtKB-EC"/>
</dbReference>
<feature type="repeat" description="PPR" evidence="15">
    <location>
        <begin position="112"/>
        <end position="147"/>
    </location>
</feature>
<accession>A0AAD9UU21</accession>
<dbReference type="NCBIfam" id="TIGR00756">
    <property type="entry name" value="PPR"/>
    <property type="match status" value="1"/>
</dbReference>
<evidence type="ECO:0000256" key="13">
    <source>
        <dbReference type="ARBA" id="ARBA00022946"/>
    </source>
</evidence>
<dbReference type="PROSITE" id="PS51375">
    <property type="entry name" value="PPR"/>
    <property type="match status" value="1"/>
</dbReference>
<dbReference type="Gene3D" id="3.40.50.11980">
    <property type="match status" value="1"/>
</dbReference>
<keyword evidence="13" id="KW-0809">Transit peptide</keyword>
<evidence type="ECO:0000259" key="17">
    <source>
        <dbReference type="Pfam" id="PF17177"/>
    </source>
</evidence>
<evidence type="ECO:0000256" key="14">
    <source>
        <dbReference type="ARBA" id="ARBA00023128"/>
    </source>
</evidence>
<comment type="subcellular location">
    <subcellularLocation>
        <location evidence="3">Mitochondrion</location>
    </subcellularLocation>
</comment>
<keyword evidence="12" id="KW-0460">Magnesium</keyword>
<dbReference type="InterPro" id="IPR002885">
    <property type="entry name" value="PPR_rpt"/>
</dbReference>
<dbReference type="InterPro" id="IPR011990">
    <property type="entry name" value="TPR-like_helical_dom_sf"/>
</dbReference>
<reference evidence="18" key="2">
    <citation type="journal article" date="2023" name="Science">
        <title>Genomic signatures of disease resistance in endangered staghorn corals.</title>
        <authorList>
            <person name="Vollmer S.V."/>
            <person name="Selwyn J.D."/>
            <person name="Despard B.A."/>
            <person name="Roesel C.L."/>
        </authorList>
    </citation>
    <scope>NUCLEOTIDE SEQUENCE</scope>
    <source>
        <strain evidence="18">K2</strain>
    </source>
</reference>
<comment type="similarity">
    <text evidence="4">Belongs to the PPR family. P subfamily.</text>
</comment>
<evidence type="ECO:0000259" key="16">
    <source>
        <dbReference type="Pfam" id="PF16953"/>
    </source>
</evidence>
<dbReference type="PANTHER" id="PTHR13547:SF1">
    <property type="entry name" value="MITOCHONDRIAL RIBONUCLEASE P CATALYTIC SUBUNIT"/>
    <property type="match status" value="1"/>
</dbReference>
<evidence type="ECO:0000256" key="3">
    <source>
        <dbReference type="ARBA" id="ARBA00004173"/>
    </source>
</evidence>
<organism evidence="18 19">
    <name type="scientific">Acropora cervicornis</name>
    <name type="common">Staghorn coral</name>
    <dbReference type="NCBI Taxonomy" id="6130"/>
    <lineage>
        <taxon>Eukaryota</taxon>
        <taxon>Metazoa</taxon>
        <taxon>Cnidaria</taxon>
        <taxon>Anthozoa</taxon>
        <taxon>Hexacorallia</taxon>
        <taxon>Scleractinia</taxon>
        <taxon>Astrocoeniina</taxon>
        <taxon>Acroporidae</taxon>
        <taxon>Acropora</taxon>
    </lineage>
</organism>
<evidence type="ECO:0000313" key="19">
    <source>
        <dbReference type="Proteomes" id="UP001249851"/>
    </source>
</evidence>
<evidence type="ECO:0000256" key="5">
    <source>
        <dbReference type="ARBA" id="ARBA00012179"/>
    </source>
</evidence>
<dbReference type="AlphaFoldDB" id="A0AAD9UU21"/>
<evidence type="ECO:0000256" key="1">
    <source>
        <dbReference type="ARBA" id="ARBA00000928"/>
    </source>
</evidence>
<name>A0AAD9UU21_ACRCE</name>
<keyword evidence="11" id="KW-0862">Zinc</keyword>
<reference evidence="18" key="1">
    <citation type="journal article" date="2023" name="G3 (Bethesda)">
        <title>Whole genome assembly and annotation of the endangered Caribbean coral Acropora cervicornis.</title>
        <authorList>
            <person name="Selwyn J.D."/>
            <person name="Vollmer S.V."/>
        </authorList>
    </citation>
    <scope>NUCLEOTIDE SEQUENCE</scope>
    <source>
        <strain evidence="18">K2</strain>
    </source>
</reference>
<feature type="domain" description="PRORP" evidence="16">
    <location>
        <begin position="238"/>
        <end position="475"/>
    </location>
</feature>
<dbReference type="GO" id="GO:0001682">
    <property type="term" value="P:tRNA 5'-leader removal"/>
    <property type="evidence" value="ECO:0007669"/>
    <property type="project" value="TreeGrafter"/>
</dbReference>
<evidence type="ECO:0000256" key="4">
    <source>
        <dbReference type="ARBA" id="ARBA00007626"/>
    </source>
</evidence>
<dbReference type="Gene3D" id="1.25.40.10">
    <property type="entry name" value="Tetratricopeptide repeat domain"/>
    <property type="match status" value="1"/>
</dbReference>
<keyword evidence="7" id="KW-0540">Nuclease</keyword>
<evidence type="ECO:0000256" key="9">
    <source>
        <dbReference type="ARBA" id="ARBA00022737"/>
    </source>
</evidence>
<evidence type="ECO:0000313" key="18">
    <source>
        <dbReference type="EMBL" id="KAK2549994.1"/>
    </source>
</evidence>
<comment type="catalytic activity">
    <reaction evidence="1">
        <text>Endonucleolytic cleavage of RNA, removing 5'-extranucleotides from tRNA precursor.</text>
        <dbReference type="EC" id="3.1.26.5"/>
    </reaction>
</comment>
<evidence type="ECO:0000256" key="2">
    <source>
        <dbReference type="ARBA" id="ARBA00001946"/>
    </source>
</evidence>
<evidence type="ECO:0000256" key="8">
    <source>
        <dbReference type="ARBA" id="ARBA00022723"/>
    </source>
</evidence>
<dbReference type="EC" id="3.1.26.5" evidence="5"/>
<dbReference type="GO" id="GO:0046872">
    <property type="term" value="F:metal ion binding"/>
    <property type="evidence" value="ECO:0007669"/>
    <property type="project" value="UniProtKB-KW"/>
</dbReference>
<protein>
    <recommendedName>
        <fullName evidence="5">ribonuclease P</fullName>
        <ecNumber evidence="5">3.1.26.5</ecNumber>
    </recommendedName>
</protein>
<dbReference type="Proteomes" id="UP001249851">
    <property type="component" value="Unassembled WGS sequence"/>
</dbReference>
<dbReference type="InterPro" id="IPR031595">
    <property type="entry name" value="PRORP_C"/>
</dbReference>
<keyword evidence="6" id="KW-0819">tRNA processing</keyword>
<dbReference type="InterPro" id="IPR033443">
    <property type="entry name" value="PROP1-like_PPR_dom"/>
</dbReference>
<keyword evidence="14" id="KW-0496">Mitochondrion</keyword>
<keyword evidence="19" id="KW-1185">Reference proteome</keyword>
<sequence length="489" mass="56198">MAGRIIVRSCFQPRLQGMMAKFRGSITFLVRNKSSCAKPQENRMRIGDIRGLCETHEVHEISHLFAKVCDLPEKHLVTSACSSALYWLLYSDKIEEAFEFKNLMDKYGIPKTYSTYSSLAILYAKRGRYLENMKELFNEMAKDGLSPRSRHYAPFVEAAVEEGDLLSAFDSLNEMERSAVVYERNLDLYILLIKACARSQNRKLTSKVLKIFSDFGKYRDSLSMDVLEAVKQWFDRFHCQVCQQKLETGEFSAAELEEFKLPLVNLLWKNNQLLPPVECFTSAGKYFDYFSQGQQNNFPKSIEHFITATGPYDIVIDGLNVAYFKGFFDPGKVEDMVVYFVRQRKRVLVLGCSPMKLLPRIQGNLQTPLDKLMDYLVNHEQCGVFCLKESSIDDVYLISAGMHCGPGARLVSCDRFFNHISRMDPLIKAQFRRWQNLNQMVLEKFVGSEPVFVNNKLFDAAVQSTGDTWHFPASDGIQWLCARKTGFFK</sequence>
<evidence type="ECO:0000256" key="15">
    <source>
        <dbReference type="PROSITE-ProRule" id="PRU00708"/>
    </source>
</evidence>
<dbReference type="Pfam" id="PF16953">
    <property type="entry name" value="PRORP"/>
    <property type="match status" value="1"/>
</dbReference>
<keyword evidence="10" id="KW-0378">Hydrolase</keyword>
<keyword evidence="9" id="KW-0677">Repeat</keyword>
<dbReference type="GO" id="GO:0030678">
    <property type="term" value="C:mitochondrial ribonuclease P complex"/>
    <property type="evidence" value="ECO:0007669"/>
    <property type="project" value="TreeGrafter"/>
</dbReference>
<dbReference type="EMBL" id="JARQWQ010000117">
    <property type="protein sequence ID" value="KAK2549994.1"/>
    <property type="molecule type" value="Genomic_DNA"/>
</dbReference>
<evidence type="ECO:0000256" key="7">
    <source>
        <dbReference type="ARBA" id="ARBA00022722"/>
    </source>
</evidence>